<gene>
    <name evidence="3" type="ORF">theurythT_03380</name>
</gene>
<reference evidence="3 4" key="1">
    <citation type="submission" date="2023-03" db="EMBL/GenBank/DDBJ databases">
        <title>Draft genome sequence of Thalassotalea eurytherma JCM 18482T.</title>
        <authorList>
            <person name="Sawabe T."/>
        </authorList>
    </citation>
    <scope>NUCLEOTIDE SEQUENCE [LARGE SCALE GENOMIC DNA]</scope>
    <source>
        <strain evidence="3 4">JCM 18482</strain>
    </source>
</reference>
<dbReference type="RefSeq" id="WP_284206208.1">
    <property type="nucleotide sequence ID" value="NZ_BSSU01000002.1"/>
</dbReference>
<dbReference type="Pfam" id="PF18628">
    <property type="entry name" value="P2_N"/>
    <property type="match status" value="1"/>
</dbReference>
<comment type="caution">
    <text evidence="3">The sequence shown here is derived from an EMBL/GenBank/DDBJ whole genome shotgun (WGS) entry which is preliminary data.</text>
</comment>
<evidence type="ECO:0000259" key="2">
    <source>
        <dbReference type="Pfam" id="PF25513"/>
    </source>
</evidence>
<sequence>MKSLKQLPTIANVAKGNTVTLTLPVGNVYEVVALAFSGVTAAQLKNIRLECNGRMVSEWVDGERLLSMDKHYNRPAQANTLFFNFARPELHQLSDRRFFGLDTNPTQGITTAHIKFDIDAAASAPVLNAYAVTTQSVANVPNYLTKVRRFIVPVSAAGQFDIDNLPRPQGASISAIHMYMPDGSDADGKCQITKAELLVDNVNWHDIDADIARTFQSANGRTPETDKSTVIDLILDGDVKHALPLTQNIQDFRIRASAVETGQVEVMVEYVDVWGAGRF</sequence>
<dbReference type="InterPro" id="IPR057915">
    <property type="entry name" value="P2_C"/>
</dbReference>
<feature type="domain" description="Viral coat protein P2 C-terminal" evidence="2">
    <location>
        <begin position="145"/>
        <end position="274"/>
    </location>
</feature>
<dbReference type="Gene3D" id="2.60.120.730">
    <property type="match status" value="2"/>
</dbReference>
<proteinExistence type="predicted"/>
<dbReference type="Proteomes" id="UP001157133">
    <property type="component" value="Unassembled WGS sequence"/>
</dbReference>
<evidence type="ECO:0000313" key="4">
    <source>
        <dbReference type="Proteomes" id="UP001157133"/>
    </source>
</evidence>
<accession>A0ABQ6H379</accession>
<organism evidence="3 4">
    <name type="scientific">Thalassotalea eurytherma</name>
    <dbReference type="NCBI Taxonomy" id="1144278"/>
    <lineage>
        <taxon>Bacteria</taxon>
        <taxon>Pseudomonadati</taxon>
        <taxon>Pseudomonadota</taxon>
        <taxon>Gammaproteobacteria</taxon>
        <taxon>Alteromonadales</taxon>
        <taxon>Colwelliaceae</taxon>
        <taxon>Thalassotalea</taxon>
    </lineage>
</organism>
<evidence type="ECO:0000259" key="1">
    <source>
        <dbReference type="Pfam" id="PF18628"/>
    </source>
</evidence>
<keyword evidence="4" id="KW-1185">Reference proteome</keyword>
<name>A0ABQ6H379_9GAMM</name>
<protein>
    <recommendedName>
        <fullName evidence="5">Viral coat protein P2 N-terminal domain-containing protein</fullName>
    </recommendedName>
</protein>
<dbReference type="EMBL" id="BSSU01000002">
    <property type="protein sequence ID" value="GLX80886.1"/>
    <property type="molecule type" value="Genomic_DNA"/>
</dbReference>
<feature type="domain" description="Viral coat protein P2 N-terminal" evidence="1">
    <location>
        <begin position="5"/>
        <end position="133"/>
    </location>
</feature>
<dbReference type="Pfam" id="PF25513">
    <property type="entry name" value="P2_C"/>
    <property type="match status" value="1"/>
</dbReference>
<evidence type="ECO:0000313" key="3">
    <source>
        <dbReference type="EMBL" id="GLX80886.1"/>
    </source>
</evidence>
<dbReference type="InterPro" id="IPR041377">
    <property type="entry name" value="P2_N"/>
</dbReference>
<dbReference type="InterPro" id="IPR053751">
    <property type="entry name" value="Viral_Major_Capsid_sf"/>
</dbReference>
<evidence type="ECO:0008006" key="5">
    <source>
        <dbReference type="Google" id="ProtNLM"/>
    </source>
</evidence>